<organism evidence="3 4">
    <name type="scientific">Steinernema carpocapsae</name>
    <name type="common">Entomopathogenic nematode</name>
    <dbReference type="NCBI Taxonomy" id="34508"/>
    <lineage>
        <taxon>Eukaryota</taxon>
        <taxon>Metazoa</taxon>
        <taxon>Ecdysozoa</taxon>
        <taxon>Nematoda</taxon>
        <taxon>Chromadorea</taxon>
        <taxon>Rhabditida</taxon>
        <taxon>Tylenchina</taxon>
        <taxon>Panagrolaimomorpha</taxon>
        <taxon>Strongyloidoidea</taxon>
        <taxon>Steinernematidae</taxon>
        <taxon>Steinernema</taxon>
    </lineage>
</organism>
<dbReference type="AlphaFoldDB" id="A0A4V6A4J4"/>
<feature type="chain" id="PRO_5020867904" description="Fungal lipase-type domain-containing protein" evidence="1">
    <location>
        <begin position="21"/>
        <end position="344"/>
    </location>
</feature>
<dbReference type="OrthoDB" id="438440at2759"/>
<protein>
    <recommendedName>
        <fullName evidence="2">Fungal lipase-type domain-containing protein</fullName>
    </recommendedName>
</protein>
<accession>A0A4V6A4J4</accession>
<evidence type="ECO:0000313" key="4">
    <source>
        <dbReference type="Proteomes" id="UP000298663"/>
    </source>
</evidence>
<dbReference type="InterPro" id="IPR029058">
    <property type="entry name" value="AB_hydrolase_fold"/>
</dbReference>
<sequence>MKVLAYSAALVVLCVVCVEAKECEELRSCAECTKAVGPDGVKCDWCTESSSCTRRFSRKCPKKFRVGGIPYNCPVPMPPNVRYNETFVKKIVFPFIALAPETNRTRLERNLKCSIEGVQLVGNYHVPATNAEIMIPLKAIVISFRGSVGIPQLLNQAYEFLSPPTSPFAATGGQVYTYYHMSFLGVWSAGMAGDVRRLAKLHPHYEIWSFGLSLGGALASLASSQVVADGLVPSSRIKLITFGQPRVGNVVYAEAHDRLVPFSFRVISARDVIPAVGKGRAMHHRYEVWYPKGMKEGSEFRISDQAESRAGFLSATSHNAYDHLVYYGHDLITYYREYECPAAF</sequence>
<dbReference type="SUPFAM" id="SSF53474">
    <property type="entry name" value="alpha/beta-Hydrolases"/>
    <property type="match status" value="1"/>
</dbReference>
<dbReference type="GO" id="GO:0006629">
    <property type="term" value="P:lipid metabolic process"/>
    <property type="evidence" value="ECO:0007669"/>
    <property type="project" value="InterPro"/>
</dbReference>
<feature type="signal peptide" evidence="1">
    <location>
        <begin position="1"/>
        <end position="20"/>
    </location>
</feature>
<dbReference type="CDD" id="cd00519">
    <property type="entry name" value="Lipase_3"/>
    <property type="match status" value="1"/>
</dbReference>
<dbReference type="InterPro" id="IPR002921">
    <property type="entry name" value="Fungal_lipase-type"/>
</dbReference>
<proteinExistence type="predicted"/>
<dbReference type="Gene3D" id="3.40.50.1820">
    <property type="entry name" value="alpha/beta hydrolase"/>
    <property type="match status" value="1"/>
</dbReference>
<keyword evidence="1" id="KW-0732">Signal</keyword>
<dbReference type="Pfam" id="PF01764">
    <property type="entry name" value="Lipase_3"/>
    <property type="match status" value="1"/>
</dbReference>
<reference evidence="3 4" key="2">
    <citation type="journal article" date="2019" name="G3 (Bethesda)">
        <title>Hybrid Assembly of the Genome of the Entomopathogenic Nematode Steinernema carpocapsae Identifies the X-Chromosome.</title>
        <authorList>
            <person name="Serra L."/>
            <person name="Macchietto M."/>
            <person name="Macias-Munoz A."/>
            <person name="McGill C.J."/>
            <person name="Rodriguez I.M."/>
            <person name="Rodriguez B."/>
            <person name="Murad R."/>
            <person name="Mortazavi A."/>
        </authorList>
    </citation>
    <scope>NUCLEOTIDE SEQUENCE [LARGE SCALE GENOMIC DNA]</scope>
    <source>
        <strain evidence="3 4">ALL</strain>
    </source>
</reference>
<gene>
    <name evidence="3" type="ORF">L596_011646</name>
</gene>
<evidence type="ECO:0000259" key="2">
    <source>
        <dbReference type="Pfam" id="PF01764"/>
    </source>
</evidence>
<name>A0A4V6A4J4_STECR</name>
<dbReference type="EMBL" id="AZBU02000003">
    <property type="protein sequence ID" value="TKR87205.1"/>
    <property type="molecule type" value="Genomic_DNA"/>
</dbReference>
<evidence type="ECO:0000313" key="3">
    <source>
        <dbReference type="EMBL" id="TKR87205.1"/>
    </source>
</evidence>
<comment type="caution">
    <text evidence="3">The sequence shown here is derived from an EMBL/GenBank/DDBJ whole genome shotgun (WGS) entry which is preliminary data.</text>
</comment>
<dbReference type="PANTHER" id="PTHR45908">
    <property type="entry name" value="PROTEIN CBG11750-RELATED"/>
    <property type="match status" value="1"/>
</dbReference>
<dbReference type="STRING" id="34508.A0A4V6A4J4"/>
<evidence type="ECO:0000256" key="1">
    <source>
        <dbReference type="SAM" id="SignalP"/>
    </source>
</evidence>
<feature type="domain" description="Fungal lipase-type" evidence="2">
    <location>
        <begin position="141"/>
        <end position="276"/>
    </location>
</feature>
<keyword evidence="4" id="KW-1185">Reference proteome</keyword>
<dbReference type="Proteomes" id="UP000298663">
    <property type="component" value="Unassembled WGS sequence"/>
</dbReference>
<reference evidence="3 4" key="1">
    <citation type="journal article" date="2015" name="Genome Biol.">
        <title>Comparative genomics of Steinernema reveals deeply conserved gene regulatory networks.</title>
        <authorList>
            <person name="Dillman A.R."/>
            <person name="Macchietto M."/>
            <person name="Porter C.F."/>
            <person name="Rogers A."/>
            <person name="Williams B."/>
            <person name="Antoshechkin I."/>
            <person name="Lee M.M."/>
            <person name="Goodwin Z."/>
            <person name="Lu X."/>
            <person name="Lewis E.E."/>
            <person name="Goodrich-Blair H."/>
            <person name="Stock S.P."/>
            <person name="Adams B.J."/>
            <person name="Sternberg P.W."/>
            <person name="Mortazavi A."/>
        </authorList>
    </citation>
    <scope>NUCLEOTIDE SEQUENCE [LARGE SCALE GENOMIC DNA]</scope>
    <source>
        <strain evidence="3 4">ALL</strain>
    </source>
</reference>
<dbReference type="PANTHER" id="PTHR45908:SF18">
    <property type="entry name" value="FUNGAL LIPASE-LIKE DOMAIN-CONTAINING PROTEIN"/>
    <property type="match status" value="1"/>
</dbReference>